<dbReference type="AlphaFoldDB" id="A0A1B8NY41"/>
<evidence type="ECO:0000313" key="2">
    <source>
        <dbReference type="Proteomes" id="UP000092504"/>
    </source>
</evidence>
<reference evidence="1 2" key="1">
    <citation type="submission" date="2016-06" db="EMBL/GenBank/DDBJ databases">
        <title>Genome sequence of halotolerant plant growth promoting strain of Halomonas elongata HEK1 isolated from salterns of Rann of Kutch, Gujarat, India.</title>
        <authorList>
            <person name="Gaba S."/>
            <person name="Singh R.N."/>
            <person name="Abrol S."/>
            <person name="Kaushik R."/>
            <person name="Saxena A.K."/>
        </authorList>
    </citation>
    <scope>NUCLEOTIDE SEQUENCE [LARGE SCALE GENOMIC DNA]</scope>
    <source>
        <strain evidence="1 2">HEK1</strain>
    </source>
</reference>
<name>A0A1B8NY41_HALEL</name>
<evidence type="ECO:0000313" key="1">
    <source>
        <dbReference type="EMBL" id="OBX34920.1"/>
    </source>
</evidence>
<dbReference type="Proteomes" id="UP000092504">
    <property type="component" value="Unassembled WGS sequence"/>
</dbReference>
<protein>
    <submittedName>
        <fullName evidence="1">Uncharacterized protein</fullName>
    </submittedName>
</protein>
<organism evidence="1 2">
    <name type="scientific">Halomonas elongata</name>
    <dbReference type="NCBI Taxonomy" id="2746"/>
    <lineage>
        <taxon>Bacteria</taxon>
        <taxon>Pseudomonadati</taxon>
        <taxon>Pseudomonadota</taxon>
        <taxon>Gammaproteobacteria</taxon>
        <taxon>Oceanospirillales</taxon>
        <taxon>Halomonadaceae</taxon>
        <taxon>Halomonas</taxon>
    </lineage>
</organism>
<sequence length="117" mass="13297">MTGSRATSRTRFTEVMRDAMVFASQTDDPRAFLQAWLEGDWPRLRQEWPAYDVPVDLAAGKLDLGTQDIVEEAFVAGLTAFECGEDRAANPFPIDSEQHRAWNHGWTLAQRNDDQRV</sequence>
<comment type="caution">
    <text evidence="1">The sequence shown here is derived from an EMBL/GenBank/DDBJ whole genome shotgun (WGS) entry which is preliminary data.</text>
</comment>
<accession>A0A1B8NY41</accession>
<dbReference type="EMBL" id="MAJD01000002">
    <property type="protein sequence ID" value="OBX34920.1"/>
    <property type="molecule type" value="Genomic_DNA"/>
</dbReference>
<proteinExistence type="predicted"/>
<dbReference type="PATRIC" id="fig|2746.7.peg.4098"/>
<gene>
    <name evidence="1" type="ORF">A8U91_03983</name>
</gene>